<protein>
    <recommendedName>
        <fullName evidence="9">4Fe-4S ferredoxin-type domain-containing protein</fullName>
    </recommendedName>
</protein>
<feature type="domain" description="4Fe-4S ferredoxin-type" evidence="9">
    <location>
        <begin position="94"/>
        <end position="124"/>
    </location>
</feature>
<evidence type="ECO:0000259" key="9">
    <source>
        <dbReference type="PROSITE" id="PS51379"/>
    </source>
</evidence>
<dbReference type="PANTHER" id="PTHR43498:SF1">
    <property type="entry name" value="COB--COM HETERODISULFIDE REDUCTASE IRON-SULFUR SUBUNIT A"/>
    <property type="match status" value="1"/>
</dbReference>
<dbReference type="GO" id="GO:0016491">
    <property type="term" value="F:oxidoreductase activity"/>
    <property type="evidence" value="ECO:0007669"/>
    <property type="project" value="UniProtKB-KW"/>
</dbReference>
<keyword evidence="6" id="KW-0560">Oxidoreductase</keyword>
<dbReference type="PROSITE" id="PS00198">
    <property type="entry name" value="4FE4S_FER_1"/>
    <property type="match status" value="1"/>
</dbReference>
<accession>X1PNZ8</accession>
<dbReference type="InterPro" id="IPR017896">
    <property type="entry name" value="4Fe4S_Fe-S-bd"/>
</dbReference>
<feature type="non-terminal residue" evidence="10">
    <location>
        <position position="254"/>
    </location>
</feature>
<evidence type="ECO:0000256" key="3">
    <source>
        <dbReference type="ARBA" id="ARBA00022485"/>
    </source>
</evidence>
<sequence length="254" mass="27662">PDTLVVGGGIAGIQAALEIANAGKKVYLLERTGTIGGHMAMFDKTFPTLDCAACILTPKMVEIGQHPNIELMTYCEVEGVSGNAGNFQVKVLKKARRVDLATCIGCGICTEKCPAKAPSEFDSDTTMRKSIYIPFPQAVPNKWLIDADSCTYVLKGKCGICVKFCPVENCINLDEKDETVELNVGNIIVATGFQTFDPKRAEQFGYGKYPNVVTSLEFERMVNAAGPTGGQIRFRTQDKKGNWVFEEEGEEPKS</sequence>
<evidence type="ECO:0000256" key="5">
    <source>
        <dbReference type="ARBA" id="ARBA00022827"/>
    </source>
</evidence>
<name>X1PNZ8_9ZZZZ</name>
<dbReference type="SUPFAM" id="SSF51971">
    <property type="entry name" value="Nucleotide-binding domain"/>
    <property type="match status" value="1"/>
</dbReference>
<keyword evidence="7" id="KW-0408">Iron</keyword>
<dbReference type="InterPro" id="IPR039650">
    <property type="entry name" value="HdrA-like"/>
</dbReference>
<evidence type="ECO:0000313" key="10">
    <source>
        <dbReference type="EMBL" id="GAI32609.1"/>
    </source>
</evidence>
<evidence type="ECO:0000256" key="6">
    <source>
        <dbReference type="ARBA" id="ARBA00023002"/>
    </source>
</evidence>
<keyword evidence="3" id="KW-0004">4Fe-4S</keyword>
<evidence type="ECO:0000256" key="7">
    <source>
        <dbReference type="ARBA" id="ARBA00023004"/>
    </source>
</evidence>
<comment type="caution">
    <text evidence="10">The sequence shown here is derived from an EMBL/GenBank/DDBJ whole genome shotgun (WGS) entry which is preliminary data.</text>
</comment>
<gene>
    <name evidence="10" type="ORF">S06H3_48872</name>
</gene>
<evidence type="ECO:0000256" key="4">
    <source>
        <dbReference type="ARBA" id="ARBA00022723"/>
    </source>
</evidence>
<evidence type="ECO:0000256" key="2">
    <source>
        <dbReference type="ARBA" id="ARBA00006561"/>
    </source>
</evidence>
<proteinExistence type="inferred from homology"/>
<keyword evidence="5" id="KW-0285">Flavoprotein</keyword>
<feature type="domain" description="4Fe-4S ferredoxin-type" evidence="9">
    <location>
        <begin position="141"/>
        <end position="176"/>
    </location>
</feature>
<keyword evidence="8" id="KW-0411">Iron-sulfur</keyword>
<reference evidence="10" key="1">
    <citation type="journal article" date="2014" name="Front. Microbiol.">
        <title>High frequency of phylogenetically diverse reductive dehalogenase-homologous genes in deep subseafloor sedimentary metagenomes.</title>
        <authorList>
            <person name="Kawai M."/>
            <person name="Futagami T."/>
            <person name="Toyoda A."/>
            <person name="Takaki Y."/>
            <person name="Nishi S."/>
            <person name="Hori S."/>
            <person name="Arai W."/>
            <person name="Tsubouchi T."/>
            <person name="Morono Y."/>
            <person name="Uchiyama I."/>
            <person name="Ito T."/>
            <person name="Fujiyama A."/>
            <person name="Inagaki F."/>
            <person name="Takami H."/>
        </authorList>
    </citation>
    <scope>NUCLEOTIDE SEQUENCE</scope>
    <source>
        <strain evidence="10">Expedition CK06-06</strain>
    </source>
</reference>
<dbReference type="InterPro" id="IPR017900">
    <property type="entry name" value="4Fe4S_Fe_S_CS"/>
</dbReference>
<dbReference type="GO" id="GO:0046872">
    <property type="term" value="F:metal ion binding"/>
    <property type="evidence" value="ECO:0007669"/>
    <property type="project" value="UniProtKB-KW"/>
</dbReference>
<dbReference type="Pfam" id="PF00037">
    <property type="entry name" value="Fer4"/>
    <property type="match status" value="1"/>
</dbReference>
<comment type="similarity">
    <text evidence="2">Belongs to the HdrA family.</text>
</comment>
<dbReference type="AlphaFoldDB" id="X1PNZ8"/>
<dbReference type="Pfam" id="PF12831">
    <property type="entry name" value="FAD_oxidored"/>
    <property type="match status" value="1"/>
</dbReference>
<organism evidence="10">
    <name type="scientific">marine sediment metagenome</name>
    <dbReference type="NCBI Taxonomy" id="412755"/>
    <lineage>
        <taxon>unclassified sequences</taxon>
        <taxon>metagenomes</taxon>
        <taxon>ecological metagenomes</taxon>
    </lineage>
</organism>
<evidence type="ECO:0000256" key="1">
    <source>
        <dbReference type="ARBA" id="ARBA00001974"/>
    </source>
</evidence>
<feature type="non-terminal residue" evidence="10">
    <location>
        <position position="1"/>
    </location>
</feature>
<keyword evidence="5" id="KW-0274">FAD</keyword>
<dbReference type="InterPro" id="IPR036188">
    <property type="entry name" value="FAD/NAD-bd_sf"/>
</dbReference>
<evidence type="ECO:0000256" key="8">
    <source>
        <dbReference type="ARBA" id="ARBA00023014"/>
    </source>
</evidence>
<dbReference type="PROSITE" id="PS51379">
    <property type="entry name" value="4FE4S_FER_2"/>
    <property type="match status" value="2"/>
</dbReference>
<dbReference type="SUPFAM" id="SSF54862">
    <property type="entry name" value="4Fe-4S ferredoxins"/>
    <property type="match status" value="1"/>
</dbReference>
<dbReference type="Gene3D" id="3.30.70.20">
    <property type="match status" value="1"/>
</dbReference>
<dbReference type="PANTHER" id="PTHR43498">
    <property type="entry name" value="FERREDOXIN:COB-COM HETERODISULFIDE REDUCTASE SUBUNIT A"/>
    <property type="match status" value="1"/>
</dbReference>
<dbReference type="EMBL" id="BARV01030808">
    <property type="protein sequence ID" value="GAI32609.1"/>
    <property type="molecule type" value="Genomic_DNA"/>
</dbReference>
<dbReference type="GO" id="GO:0051539">
    <property type="term" value="F:4 iron, 4 sulfur cluster binding"/>
    <property type="evidence" value="ECO:0007669"/>
    <property type="project" value="UniProtKB-KW"/>
</dbReference>
<keyword evidence="4" id="KW-0479">Metal-binding</keyword>
<dbReference type="Gene3D" id="3.50.50.60">
    <property type="entry name" value="FAD/NAD(P)-binding domain"/>
    <property type="match status" value="1"/>
</dbReference>
<comment type="cofactor">
    <cofactor evidence="1">
        <name>FAD</name>
        <dbReference type="ChEBI" id="CHEBI:57692"/>
    </cofactor>
</comment>